<dbReference type="PANTHER" id="PTHR34180">
    <property type="entry name" value="PEPTIDASE C45"/>
    <property type="match status" value="1"/>
</dbReference>
<dbReference type="InterPro" id="IPR047801">
    <property type="entry name" value="Peptidase_C45"/>
</dbReference>
<evidence type="ECO:0000313" key="3">
    <source>
        <dbReference type="EMBL" id="USS44522.1"/>
    </source>
</evidence>
<reference evidence="3" key="2">
    <citation type="submission" date="2022-06" db="EMBL/GenBank/DDBJ databases">
        <title>Draft genome sequence of Burkholderia glumae strain GR20004 isolated from rice panicle showing bacterial panicle blight.</title>
        <authorList>
            <person name="Choi S.Y."/>
            <person name="Lee Y.H."/>
        </authorList>
    </citation>
    <scope>NUCLEOTIDE SEQUENCE</scope>
    <source>
        <strain evidence="3">GR20004</strain>
    </source>
</reference>
<evidence type="ECO:0000259" key="1">
    <source>
        <dbReference type="Pfam" id="PF03417"/>
    </source>
</evidence>
<proteinExistence type="predicted"/>
<accession>A0AAQ0BTA0</accession>
<dbReference type="Proteomes" id="UP001056386">
    <property type="component" value="Chromosome 1"/>
</dbReference>
<reference evidence="2 4" key="1">
    <citation type="submission" date="2020-12" db="EMBL/GenBank/DDBJ databases">
        <title>FDA dAtabase for Regulatory Grade micrObial Sequences (FDA-ARGOS): Supporting development and validation of Infectious Disease Dx tests.</title>
        <authorList>
            <person name="Minogue T."/>
            <person name="Wolcott M."/>
            <person name="Wasieloski L."/>
            <person name="Aguilar W."/>
            <person name="Moore D."/>
            <person name="Jaissle J."/>
            <person name="Tallon L."/>
            <person name="Sadzewicz L."/>
            <person name="Zhao X."/>
            <person name="Boylan J."/>
            <person name="Ott S."/>
            <person name="Bowen H."/>
            <person name="Vavikolanu K."/>
            <person name="Mehta A."/>
            <person name="Aluvathingal J."/>
            <person name="Nadendla S."/>
            <person name="Yan Y."/>
            <person name="Sichtig H."/>
        </authorList>
    </citation>
    <scope>NUCLEOTIDE SEQUENCE [LARGE SCALE GENOMIC DNA]</scope>
    <source>
        <strain evidence="2 4">FDAARGOS_949</strain>
    </source>
</reference>
<dbReference type="GeneID" id="45697997"/>
<feature type="domain" description="Peptidase C45 hydrolase" evidence="1">
    <location>
        <begin position="176"/>
        <end position="323"/>
    </location>
</feature>
<evidence type="ECO:0000313" key="5">
    <source>
        <dbReference type="Proteomes" id="UP001056386"/>
    </source>
</evidence>
<evidence type="ECO:0000313" key="4">
    <source>
        <dbReference type="Proteomes" id="UP000594892"/>
    </source>
</evidence>
<dbReference type="EMBL" id="CP065601">
    <property type="protein sequence ID" value="QPQ93519.1"/>
    <property type="molecule type" value="Genomic_DNA"/>
</dbReference>
<evidence type="ECO:0000313" key="2">
    <source>
        <dbReference type="EMBL" id="QPQ93519.1"/>
    </source>
</evidence>
<dbReference type="Proteomes" id="UP000594892">
    <property type="component" value="Chromosome 2"/>
</dbReference>
<protein>
    <submittedName>
        <fullName evidence="3">C45 family peptidase</fullName>
    </submittedName>
    <submittedName>
        <fullName evidence="2">Peptidase C45</fullName>
    </submittedName>
</protein>
<dbReference type="InterPro" id="IPR029055">
    <property type="entry name" value="Ntn_hydrolases_N"/>
</dbReference>
<dbReference type="SUPFAM" id="SSF56235">
    <property type="entry name" value="N-terminal nucleophile aminohydrolases (Ntn hydrolases)"/>
    <property type="match status" value="1"/>
</dbReference>
<dbReference type="InterPro" id="IPR005079">
    <property type="entry name" value="Peptidase_C45_hydrolase"/>
</dbReference>
<dbReference type="Gene3D" id="1.10.10.2120">
    <property type="match status" value="1"/>
</dbReference>
<dbReference type="InterPro" id="IPR047794">
    <property type="entry name" value="C45_proenzyme-like"/>
</dbReference>
<dbReference type="AlphaFoldDB" id="A0AAQ0BTA0"/>
<dbReference type="Gene3D" id="3.60.60.10">
    <property type="entry name" value="Penicillin V Acylase, Chain A"/>
    <property type="match status" value="1"/>
</dbReference>
<dbReference type="PANTHER" id="PTHR34180:SF1">
    <property type="entry name" value="BETA-ALANYL-DOPAMINE_CARCININE HYDROLASE"/>
    <property type="match status" value="1"/>
</dbReference>
<dbReference type="NCBIfam" id="NF040521">
    <property type="entry name" value="C45_proenzyme"/>
    <property type="match status" value="1"/>
</dbReference>
<keyword evidence="5" id="KW-1185">Reference proteome</keyword>
<sequence>MSAQPVFADPAAAAAPPASPFLIEADLDAARCLRLAGSRREVGRQHGAALREPIARFLGDRVTRLEPLVSARRLHEFAPLIASHTREIERVLPELAEEIHGLAEGADIATEDAFLLQLRRELSGFQRIPARGDCTTFGRHAGGESIVAQTIDLNGDMAGELNVLEIAGAPGAARPAGVALLSFTGLVGYLGINDRGLAIGLNLVLGGQWRPGIPGYLAIRHLLERCASVDECLDTLQALPLASSRALTIADAARVVTVEYTPDALVVLEGAQHAHANHFLHPGLASDDALNPFARSSSLRRLEACRELLASLPAGADARACLDGLARAPIEVPPTGDVRRECTVASVAMFPARRALHVRGRPAAPPAAGA</sequence>
<dbReference type="RefSeq" id="WP_015875698.1">
    <property type="nucleotide sequence ID" value="NZ_CP021074.1"/>
</dbReference>
<dbReference type="Pfam" id="PF03417">
    <property type="entry name" value="AAT"/>
    <property type="match status" value="1"/>
</dbReference>
<organism evidence="2 4">
    <name type="scientific">Burkholderia glumae</name>
    <name type="common">Pseudomonas glumae</name>
    <dbReference type="NCBI Taxonomy" id="337"/>
    <lineage>
        <taxon>Bacteria</taxon>
        <taxon>Pseudomonadati</taxon>
        <taxon>Pseudomonadota</taxon>
        <taxon>Betaproteobacteria</taxon>
        <taxon>Burkholderiales</taxon>
        <taxon>Burkholderiaceae</taxon>
        <taxon>Burkholderia</taxon>
    </lineage>
</organism>
<name>A0AAQ0BTA0_BURGL</name>
<gene>
    <name evidence="2" type="ORF">I6H06_14885</name>
    <name evidence="3" type="ORF">NFI99_23085</name>
</gene>
<dbReference type="EMBL" id="CP099587">
    <property type="protein sequence ID" value="USS44522.1"/>
    <property type="molecule type" value="Genomic_DNA"/>
</dbReference>